<evidence type="ECO:0000313" key="8">
    <source>
        <dbReference type="EMBL" id="QOU18734.1"/>
    </source>
</evidence>
<evidence type="ECO:0000256" key="5">
    <source>
        <dbReference type="SAM" id="Coils"/>
    </source>
</evidence>
<reference evidence="8" key="1">
    <citation type="submission" date="2020-10" db="EMBL/GenBank/DDBJ databases">
        <authorList>
            <person name="Palmer J.M."/>
        </authorList>
    </citation>
    <scope>NUCLEOTIDE SEQUENCE</scope>
    <source>
        <strain evidence="8">UCD 2041</strain>
    </source>
</reference>
<name>A0A871R241_DEKBR</name>
<comment type="similarity">
    <text evidence="4">Belongs to the TRAFAC class TrmE-Era-EngA-EngB-Septin-like GTPase superfamily. Septin GTPase family.</text>
</comment>
<dbReference type="GO" id="GO:0005938">
    <property type="term" value="C:cell cortex"/>
    <property type="evidence" value="ECO:0007669"/>
    <property type="project" value="UniProtKB-ARBA"/>
</dbReference>
<evidence type="ECO:0000256" key="6">
    <source>
        <dbReference type="SAM" id="MobiDB-lite"/>
    </source>
</evidence>
<dbReference type="SUPFAM" id="SSF52540">
    <property type="entry name" value="P-loop containing nucleoside triphosphate hydrolases"/>
    <property type="match status" value="1"/>
</dbReference>
<gene>
    <name evidence="8" type="ORF">BRETT_001802</name>
</gene>
<feature type="coiled-coil region" evidence="5">
    <location>
        <begin position="537"/>
        <end position="564"/>
    </location>
</feature>
<dbReference type="CDD" id="cd01850">
    <property type="entry name" value="CDC_Septin"/>
    <property type="match status" value="1"/>
</dbReference>
<dbReference type="InterPro" id="IPR016491">
    <property type="entry name" value="Septin"/>
</dbReference>
<evidence type="ECO:0000256" key="2">
    <source>
        <dbReference type="ARBA" id="ARBA00022741"/>
    </source>
</evidence>
<feature type="compositionally biased region" description="Low complexity" evidence="6">
    <location>
        <begin position="479"/>
        <end position="493"/>
    </location>
</feature>
<dbReference type="AlphaFoldDB" id="A0A871R241"/>
<dbReference type="GO" id="GO:0032156">
    <property type="term" value="C:septin cytoskeleton"/>
    <property type="evidence" value="ECO:0007669"/>
    <property type="project" value="UniProtKB-ARBA"/>
</dbReference>
<feature type="compositionally biased region" description="Basic and acidic residues" evidence="6">
    <location>
        <begin position="380"/>
        <end position="413"/>
    </location>
</feature>
<evidence type="ECO:0000259" key="7">
    <source>
        <dbReference type="PROSITE" id="PS51719"/>
    </source>
</evidence>
<dbReference type="Pfam" id="PF00735">
    <property type="entry name" value="Septin"/>
    <property type="match status" value="1"/>
</dbReference>
<sequence length="586" mass="64602">MAFRVSPSLLKRQRELKRGTRFTLMVCGPSGTGKTSFVNSLVDKNILAHRYQASGTKSGKKADEDMTIPKTVTFSNISGVIENAAEARRAFDPQTANKEPGIAITETEVEIVDDDDSKLFLKVVDTPGFGENLDNTLCVNEICNYLEQQFDMVLAEETKVRRNPRFQDTRVHACLYFLPPTGHGLRELDVLAMKRMAKYVNVIPVVSRADSFTKTELINFKRRINEDIERMHIPVFQFSCDEDEDEPEIVEEAHFLQHLQPFAIVTSDEVATLKNGTRTRVRSYPWGQVDINDPDLSDFAILRSTVLGSHLQDLKDITHDFLYENYRTERLSAVSGLKGDFPRDTTAASLAASTADAPSMSNLAAIANSRSMRQFGGAGGEKEQEGAERDQEGAEREQDGAEKDADGAEKDADGADGETPNHENSSSMLYPESSTAKMPDLLRMKTSSGYSLGDDQELKSMTTDEDSDAGGNAGAKSPSVGSSRAGSGTSAAETSKESMVVDTRRLRKISETVPYMLRHQNLLTKQQKLEELERRSALSLAKRAAELEKKAMQLKLKEKRLKERIASRGTVAESSSSASVRTASSG</sequence>
<proteinExistence type="inferred from homology"/>
<comment type="subcellular location">
    <subcellularLocation>
        <location evidence="1">Bud neck</location>
    </subcellularLocation>
</comment>
<feature type="domain" description="Septin-type G" evidence="7">
    <location>
        <begin position="18"/>
        <end position="333"/>
    </location>
</feature>
<dbReference type="InterPro" id="IPR030379">
    <property type="entry name" value="G_SEPTIN_dom"/>
</dbReference>
<feature type="region of interest" description="Disordered" evidence="6">
    <location>
        <begin position="565"/>
        <end position="586"/>
    </location>
</feature>
<reference evidence="8" key="2">
    <citation type="journal article" name="BMC Genomics">
        <title>New genome assemblies reveal patterns of domestication and adaptation across Brettanomyces (Dekkera) species.</title>
        <authorList>
            <person name="Roach M.J."/>
            <person name="Borneman A.R."/>
        </authorList>
    </citation>
    <scope>NUCLEOTIDE SEQUENCE</scope>
    <source>
        <strain evidence="8">UCD 2041</strain>
    </source>
</reference>
<dbReference type="PROSITE" id="PS51719">
    <property type="entry name" value="G_SEPTIN"/>
    <property type="match status" value="1"/>
</dbReference>
<accession>A0A871R241</accession>
<keyword evidence="5" id="KW-0175">Coiled coil</keyword>
<dbReference type="KEGG" id="bbrx:BRETT_001802"/>
<dbReference type="GO" id="GO:0005935">
    <property type="term" value="C:cellular bud neck"/>
    <property type="evidence" value="ECO:0007669"/>
    <property type="project" value="UniProtKB-SubCell"/>
</dbReference>
<dbReference type="Proteomes" id="UP000663131">
    <property type="component" value="Chromosome 4"/>
</dbReference>
<feature type="compositionally biased region" description="Low complexity" evidence="6">
    <location>
        <begin position="567"/>
        <end position="586"/>
    </location>
</feature>
<evidence type="ECO:0000256" key="1">
    <source>
        <dbReference type="ARBA" id="ARBA00004266"/>
    </source>
</evidence>
<evidence type="ECO:0000256" key="4">
    <source>
        <dbReference type="RuleBase" id="RU004560"/>
    </source>
</evidence>
<dbReference type="GO" id="GO:0005525">
    <property type="term" value="F:GTP binding"/>
    <property type="evidence" value="ECO:0007669"/>
    <property type="project" value="UniProtKB-KW"/>
</dbReference>
<organism evidence="8 9">
    <name type="scientific">Dekkera bruxellensis</name>
    <name type="common">Brettanomyces custersii</name>
    <dbReference type="NCBI Taxonomy" id="5007"/>
    <lineage>
        <taxon>Eukaryota</taxon>
        <taxon>Fungi</taxon>
        <taxon>Dikarya</taxon>
        <taxon>Ascomycota</taxon>
        <taxon>Saccharomycotina</taxon>
        <taxon>Pichiomycetes</taxon>
        <taxon>Pichiales</taxon>
        <taxon>Pichiaceae</taxon>
        <taxon>Brettanomyces</taxon>
    </lineage>
</organism>
<dbReference type="RefSeq" id="XP_041135227.1">
    <property type="nucleotide sequence ID" value="XM_041280344.1"/>
</dbReference>
<feature type="region of interest" description="Disordered" evidence="6">
    <location>
        <begin position="373"/>
        <end position="503"/>
    </location>
</feature>
<evidence type="ECO:0000256" key="3">
    <source>
        <dbReference type="ARBA" id="ARBA00023134"/>
    </source>
</evidence>
<keyword evidence="3 4" id="KW-0342">GTP-binding</keyword>
<dbReference type="Gene3D" id="3.40.50.300">
    <property type="entry name" value="P-loop containing nucleotide triphosphate hydrolases"/>
    <property type="match status" value="1"/>
</dbReference>
<dbReference type="EMBL" id="CP063132">
    <property type="protein sequence ID" value="QOU18734.1"/>
    <property type="molecule type" value="Genomic_DNA"/>
</dbReference>
<dbReference type="OrthoDB" id="416553at2759"/>
<dbReference type="PANTHER" id="PTHR18884">
    <property type="entry name" value="SEPTIN"/>
    <property type="match status" value="1"/>
</dbReference>
<dbReference type="GeneID" id="64573726"/>
<feature type="compositionally biased region" description="Polar residues" evidence="6">
    <location>
        <begin position="422"/>
        <end position="436"/>
    </location>
</feature>
<dbReference type="InterPro" id="IPR027417">
    <property type="entry name" value="P-loop_NTPase"/>
</dbReference>
<keyword evidence="2 4" id="KW-0547">Nucleotide-binding</keyword>
<evidence type="ECO:0000313" key="9">
    <source>
        <dbReference type="Proteomes" id="UP000663131"/>
    </source>
</evidence>
<protein>
    <recommendedName>
        <fullName evidence="7">Septin-type G domain-containing protein</fullName>
    </recommendedName>
</protein>